<evidence type="ECO:0000313" key="2">
    <source>
        <dbReference type="EMBL" id="NNH04588.1"/>
    </source>
</evidence>
<name>A0A7Y2Q2G4_9MICO</name>
<dbReference type="InterPro" id="IPR002938">
    <property type="entry name" value="FAD-bd"/>
</dbReference>
<dbReference type="PANTHER" id="PTHR46865:SF2">
    <property type="entry name" value="MONOOXYGENASE"/>
    <property type="match status" value="1"/>
</dbReference>
<dbReference type="Pfam" id="PF01494">
    <property type="entry name" value="FAD_binding_3"/>
    <property type="match status" value="1"/>
</dbReference>
<dbReference type="PANTHER" id="PTHR46865">
    <property type="entry name" value="OXIDOREDUCTASE-RELATED"/>
    <property type="match status" value="1"/>
</dbReference>
<dbReference type="Gene3D" id="3.50.50.60">
    <property type="entry name" value="FAD/NAD(P)-binding domain"/>
    <property type="match status" value="1"/>
</dbReference>
<dbReference type="Gene3D" id="3.30.9.10">
    <property type="entry name" value="D-Amino Acid Oxidase, subunit A, domain 2"/>
    <property type="match status" value="1"/>
</dbReference>
<dbReference type="SUPFAM" id="SSF51905">
    <property type="entry name" value="FAD/NAD(P)-binding domain"/>
    <property type="match status" value="1"/>
</dbReference>
<dbReference type="AlphaFoldDB" id="A0A7Y2Q2G4"/>
<gene>
    <name evidence="2" type="ORF">HLA99_12110</name>
</gene>
<keyword evidence="3" id="KW-1185">Reference proteome</keyword>
<dbReference type="RefSeq" id="WP_167038235.1">
    <property type="nucleotide sequence ID" value="NZ_BAAANA010000001.1"/>
</dbReference>
<comment type="caution">
    <text evidence="2">The sequence shown here is derived from an EMBL/GenBank/DDBJ whole genome shotgun (WGS) entry which is preliminary data.</text>
</comment>
<protein>
    <submittedName>
        <fullName evidence="2">FAD-dependent oxidoreductase</fullName>
    </submittedName>
</protein>
<evidence type="ECO:0000259" key="1">
    <source>
        <dbReference type="Pfam" id="PF01494"/>
    </source>
</evidence>
<organism evidence="2 3">
    <name type="scientific">Microbacterium ulmi</name>
    <dbReference type="NCBI Taxonomy" id="179095"/>
    <lineage>
        <taxon>Bacteria</taxon>
        <taxon>Bacillati</taxon>
        <taxon>Actinomycetota</taxon>
        <taxon>Actinomycetes</taxon>
        <taxon>Micrococcales</taxon>
        <taxon>Microbacteriaceae</taxon>
        <taxon>Microbacterium</taxon>
    </lineage>
</organism>
<proteinExistence type="predicted"/>
<dbReference type="Proteomes" id="UP000543598">
    <property type="component" value="Unassembled WGS sequence"/>
</dbReference>
<sequence>MSAVKILISGASIAGPALARWLGRNGFDVTVVEKSAAVRAGGQAVDFKGRTHKDVLTRMGVLDDVHAAQTSKTDWRLVDEADRVKAVMPGEFIGGDIEILRGDLAAILHRHSAADVEYVFGDEIVSLHDSPRGVDVEFAHRTTERFDLVIGADGVHSAVRRLAFGPEQQYVQPSGHYYAVASGAVPLDGLETQLPDGRGVAYAYSAPGRLAVVGGQKAPSLFVFQAGSADYDRHDTASQLTFLRRGFAGVGWRVPAMLDAAHEASDFYLDALTRTRMRSFTRGRVALVGDAGYANTLGGFGTGLALVGAYVLAGELVAARGDHAAALAAYDRRMVKPTRIARSGSAGSFLAPPSEMRIRLRDWTFANRAVLRTMMWMTDAFATDDAIPDYRLR</sequence>
<dbReference type="InterPro" id="IPR051704">
    <property type="entry name" value="FAD_aromatic-hydroxylase"/>
</dbReference>
<feature type="domain" description="FAD-binding" evidence="1">
    <location>
        <begin position="4"/>
        <end position="324"/>
    </location>
</feature>
<dbReference type="PRINTS" id="PR00420">
    <property type="entry name" value="RNGMNOXGNASE"/>
</dbReference>
<dbReference type="InterPro" id="IPR036188">
    <property type="entry name" value="FAD/NAD-bd_sf"/>
</dbReference>
<accession>A0A7Y2Q2G4</accession>
<reference evidence="2 3" key="1">
    <citation type="submission" date="2020-05" db="EMBL/GenBank/DDBJ databases">
        <title>MicrobeNet Type strains.</title>
        <authorList>
            <person name="Nicholson A.C."/>
        </authorList>
    </citation>
    <scope>NUCLEOTIDE SEQUENCE [LARGE SCALE GENOMIC DNA]</scope>
    <source>
        <strain evidence="2 3">JCM 14282</strain>
    </source>
</reference>
<evidence type="ECO:0000313" key="3">
    <source>
        <dbReference type="Proteomes" id="UP000543598"/>
    </source>
</evidence>
<dbReference type="GO" id="GO:0071949">
    <property type="term" value="F:FAD binding"/>
    <property type="evidence" value="ECO:0007669"/>
    <property type="project" value="InterPro"/>
</dbReference>
<dbReference type="EMBL" id="JABEMB010000018">
    <property type="protein sequence ID" value="NNH04588.1"/>
    <property type="molecule type" value="Genomic_DNA"/>
</dbReference>